<keyword evidence="2" id="KW-1185">Reference proteome</keyword>
<dbReference type="Proteomes" id="UP001199106">
    <property type="component" value="Unassembled WGS sequence"/>
</dbReference>
<sequence>MLTLIAAIRAIQAVRIFNLPCIEFGDEAGELSLSKQHVSVCQVVMENHANRVLRFMAEQGFNLKVLSFKPSHKDDRDE</sequence>
<gene>
    <name evidence="1" type="ORF">G6011_00123</name>
</gene>
<reference evidence="1" key="1">
    <citation type="submission" date="2021-07" db="EMBL/GenBank/DDBJ databases">
        <title>Genome Resource of American Ginseng Black Spot Pathogen Alternaria panax.</title>
        <authorList>
            <person name="Qiu C."/>
            <person name="Wang W."/>
            <person name="Liu Z."/>
        </authorList>
    </citation>
    <scope>NUCLEOTIDE SEQUENCE</scope>
    <source>
        <strain evidence="1">BNCC115425</strain>
    </source>
</reference>
<evidence type="ECO:0000313" key="2">
    <source>
        <dbReference type="Proteomes" id="UP001199106"/>
    </source>
</evidence>
<protein>
    <submittedName>
        <fullName evidence="1">Uncharacterized protein</fullName>
    </submittedName>
</protein>
<name>A0AAD4IHM5_9PLEO</name>
<evidence type="ECO:0000313" key="1">
    <source>
        <dbReference type="EMBL" id="KAG9195003.1"/>
    </source>
</evidence>
<dbReference type="AlphaFoldDB" id="A0AAD4IHM5"/>
<comment type="caution">
    <text evidence="1">The sequence shown here is derived from an EMBL/GenBank/DDBJ whole genome shotgun (WGS) entry which is preliminary data.</text>
</comment>
<dbReference type="EMBL" id="JAANER010000001">
    <property type="protein sequence ID" value="KAG9195003.1"/>
    <property type="molecule type" value="Genomic_DNA"/>
</dbReference>
<proteinExistence type="predicted"/>
<organism evidence="1 2">
    <name type="scientific">Alternaria panax</name>
    <dbReference type="NCBI Taxonomy" id="48097"/>
    <lineage>
        <taxon>Eukaryota</taxon>
        <taxon>Fungi</taxon>
        <taxon>Dikarya</taxon>
        <taxon>Ascomycota</taxon>
        <taxon>Pezizomycotina</taxon>
        <taxon>Dothideomycetes</taxon>
        <taxon>Pleosporomycetidae</taxon>
        <taxon>Pleosporales</taxon>
        <taxon>Pleosporineae</taxon>
        <taxon>Pleosporaceae</taxon>
        <taxon>Alternaria</taxon>
        <taxon>Alternaria sect. Panax</taxon>
    </lineage>
</organism>
<accession>A0AAD4IHM5</accession>